<evidence type="ECO:0000313" key="2">
    <source>
        <dbReference type="EMBL" id="KAF4448453.1"/>
    </source>
</evidence>
<feature type="domain" description="Clr5" evidence="1">
    <location>
        <begin position="20"/>
        <end position="56"/>
    </location>
</feature>
<dbReference type="AlphaFoldDB" id="A0A8H4KFQ6"/>
<name>A0A8H4KFQ6_9HYPO</name>
<keyword evidence="3" id="KW-1185">Reference proteome</keyword>
<organism evidence="2 3">
    <name type="scientific">Fusarium austroafricanum</name>
    <dbReference type="NCBI Taxonomy" id="2364996"/>
    <lineage>
        <taxon>Eukaryota</taxon>
        <taxon>Fungi</taxon>
        <taxon>Dikarya</taxon>
        <taxon>Ascomycota</taxon>
        <taxon>Pezizomycotina</taxon>
        <taxon>Sordariomycetes</taxon>
        <taxon>Hypocreomycetidae</taxon>
        <taxon>Hypocreales</taxon>
        <taxon>Nectriaceae</taxon>
        <taxon>Fusarium</taxon>
        <taxon>Fusarium concolor species complex</taxon>
    </lineage>
</organism>
<dbReference type="InterPro" id="IPR025676">
    <property type="entry name" value="Clr5_dom"/>
</dbReference>
<dbReference type="Proteomes" id="UP000605986">
    <property type="component" value="Unassembled WGS sequence"/>
</dbReference>
<protein>
    <recommendedName>
        <fullName evidence="1">Clr5 domain-containing protein</fullName>
    </recommendedName>
</protein>
<dbReference type="EMBL" id="JAADJG010000338">
    <property type="protein sequence ID" value="KAF4448453.1"/>
    <property type="molecule type" value="Genomic_DNA"/>
</dbReference>
<proteinExistence type="predicted"/>
<comment type="caution">
    <text evidence="2">The sequence shown here is derived from an EMBL/GenBank/DDBJ whole genome shotgun (WGS) entry which is preliminary data.</text>
</comment>
<gene>
    <name evidence="2" type="ORF">F53441_8142</name>
</gene>
<accession>A0A8H4KFQ6</accession>
<sequence length="438" mass="51292">MEIAEIVVHERTNDQGYDLEEWNRLRPLITQLYEQERRTRREIVKFLAEHLNFHVKWNLRKNQTKRAAENIVRQPSRPNIDSHKELILKYISSYVDQSFKNKDWAAETISTDMTDDYLNWAYDNPHPLFNVFGCLQRANMCFSLEQPDWGRKLLHEGIKELETCLHFVALCNEQPYQVVQVILALFITLSRQPTEVRESFLKHCHDLTKYYNSPHHQLLVKAMKMEQEHHEPESQIDAFAKALIVFVDKTRDHLEQNAFAYSLCNHLNQALGITESQAGESPAEAWKDPAELQSRDPEYFNSNNNIKQTIVLAVELHGYQELLQLRKALECQVNSASTGRPHEMILEHLRKLEKLIHRIACRDFWKADDRNGFMEHWRFMTDGEAGSTNLNYLFDMLYALRAFAKWGKQVEAQFIKARLGEAFRIPSKPEAGTVESLP</sequence>
<evidence type="ECO:0000313" key="3">
    <source>
        <dbReference type="Proteomes" id="UP000605986"/>
    </source>
</evidence>
<evidence type="ECO:0000259" key="1">
    <source>
        <dbReference type="Pfam" id="PF14420"/>
    </source>
</evidence>
<reference evidence="2" key="1">
    <citation type="submission" date="2020-01" db="EMBL/GenBank/DDBJ databases">
        <title>Identification and distribution of gene clusters putatively required for synthesis of sphingolipid metabolism inhibitors in phylogenetically diverse species of the filamentous fungus Fusarium.</title>
        <authorList>
            <person name="Kim H.-S."/>
            <person name="Busman M."/>
            <person name="Brown D.W."/>
            <person name="Divon H."/>
            <person name="Uhlig S."/>
            <person name="Proctor R.H."/>
        </authorList>
    </citation>
    <scope>NUCLEOTIDE SEQUENCE</scope>
    <source>
        <strain evidence="2">NRRL 53441</strain>
    </source>
</reference>
<dbReference type="Pfam" id="PF14420">
    <property type="entry name" value="Clr5"/>
    <property type="match status" value="1"/>
</dbReference>
<dbReference type="OrthoDB" id="5986190at2759"/>